<dbReference type="InterPro" id="IPR003461">
    <property type="entry name" value="Keratin"/>
</dbReference>
<dbReference type="Proteomes" id="UP000826234">
    <property type="component" value="Unassembled WGS sequence"/>
</dbReference>
<dbReference type="Pfam" id="PF02422">
    <property type="entry name" value="Keratin"/>
    <property type="match status" value="1"/>
</dbReference>
<evidence type="ECO:0008006" key="5">
    <source>
        <dbReference type="Google" id="ProtNLM"/>
    </source>
</evidence>
<gene>
    <name evidence="3" type="ORF">JD844_015736</name>
</gene>
<sequence length="135" mass="13306">MLGATTPSSPCGALSSIEYGGLGFGSSESARNLGILAGVRPSCINQVPPSQLVIQPPAVVLTIPGPILSASCEPVAVGGNAPCAVGGVGIAGGFGHSGFGFGNQGFLGRKGGYLGINSSICCRGCYCEEAYKIGK</sequence>
<protein>
    <recommendedName>
        <fullName evidence="5">Beta-keratin-like protein</fullName>
    </recommendedName>
</protein>
<evidence type="ECO:0000313" key="4">
    <source>
        <dbReference type="Proteomes" id="UP000826234"/>
    </source>
</evidence>
<comment type="caution">
    <text evidence="3">The sequence shown here is derived from an EMBL/GenBank/DDBJ whole genome shotgun (WGS) entry which is preliminary data.</text>
</comment>
<evidence type="ECO:0000256" key="2">
    <source>
        <dbReference type="ARBA" id="ARBA00022744"/>
    </source>
</evidence>
<keyword evidence="4" id="KW-1185">Reference proteome</keyword>
<dbReference type="PANTHER" id="PTHR31203">
    <property type="entry name" value="BETA-KERATIN-RELATED PROTEIN-RELATED"/>
    <property type="match status" value="1"/>
</dbReference>
<evidence type="ECO:0000256" key="1">
    <source>
        <dbReference type="ARBA" id="ARBA00008702"/>
    </source>
</evidence>
<keyword evidence="2" id="KW-0416">Keratin</keyword>
<reference evidence="3 4" key="1">
    <citation type="journal article" date="2022" name="Gigascience">
        <title>A chromosome-level genome assembly and annotation of the desert horned lizard, Phrynosoma platyrhinos, provides insight into chromosomal rearrangements among reptiles.</title>
        <authorList>
            <person name="Koochekian N."/>
            <person name="Ascanio A."/>
            <person name="Farleigh K."/>
            <person name="Card D.C."/>
            <person name="Schield D.R."/>
            <person name="Castoe T.A."/>
            <person name="Jezkova T."/>
        </authorList>
    </citation>
    <scope>NUCLEOTIDE SEQUENCE [LARGE SCALE GENOMIC DNA]</scope>
    <source>
        <strain evidence="3">NK-2021</strain>
    </source>
</reference>
<evidence type="ECO:0000313" key="3">
    <source>
        <dbReference type="EMBL" id="KAH0617465.1"/>
    </source>
</evidence>
<name>A0ABQ7SJF2_PHRPL</name>
<dbReference type="EMBL" id="JAIPUX010005289">
    <property type="protein sequence ID" value="KAH0617465.1"/>
    <property type="molecule type" value="Genomic_DNA"/>
</dbReference>
<dbReference type="PANTHER" id="PTHR31203:SF1">
    <property type="entry name" value="BETA-KERATIN-RELATED PROTEIN-RELATED"/>
    <property type="match status" value="1"/>
</dbReference>
<comment type="similarity">
    <text evidence="1">Belongs to the avian keratin family.</text>
</comment>
<organism evidence="3 4">
    <name type="scientific">Phrynosoma platyrhinos</name>
    <name type="common">Desert horned lizard</name>
    <dbReference type="NCBI Taxonomy" id="52577"/>
    <lineage>
        <taxon>Eukaryota</taxon>
        <taxon>Metazoa</taxon>
        <taxon>Chordata</taxon>
        <taxon>Craniata</taxon>
        <taxon>Vertebrata</taxon>
        <taxon>Euteleostomi</taxon>
        <taxon>Lepidosauria</taxon>
        <taxon>Squamata</taxon>
        <taxon>Bifurcata</taxon>
        <taxon>Unidentata</taxon>
        <taxon>Episquamata</taxon>
        <taxon>Toxicofera</taxon>
        <taxon>Iguania</taxon>
        <taxon>Phrynosomatidae</taxon>
        <taxon>Phrynosomatinae</taxon>
        <taxon>Phrynosoma</taxon>
    </lineage>
</organism>
<proteinExistence type="inferred from homology"/>
<accession>A0ABQ7SJF2</accession>